<evidence type="ECO:0000256" key="5">
    <source>
        <dbReference type="RuleBase" id="RU000660"/>
    </source>
</evidence>
<comment type="similarity">
    <text evidence="1 4 5">Belongs to the bacterial ribosomal protein bL17 family.</text>
</comment>
<keyword evidence="7" id="KW-1185">Reference proteome</keyword>
<dbReference type="PANTHER" id="PTHR14413">
    <property type="entry name" value="RIBOSOMAL PROTEIN L17"/>
    <property type="match status" value="1"/>
</dbReference>
<dbReference type="InterPro" id="IPR047859">
    <property type="entry name" value="Ribosomal_bL17_CS"/>
</dbReference>
<dbReference type="HAMAP" id="MF_01368">
    <property type="entry name" value="Ribosomal_bL17"/>
    <property type="match status" value="1"/>
</dbReference>
<evidence type="ECO:0000256" key="3">
    <source>
        <dbReference type="ARBA" id="ARBA00023274"/>
    </source>
</evidence>
<organism evidence="6 7">
    <name type="scientific">Sporosarcina highlanderae</name>
    <dbReference type="NCBI Taxonomy" id="3035916"/>
    <lineage>
        <taxon>Bacteria</taxon>
        <taxon>Bacillati</taxon>
        <taxon>Bacillota</taxon>
        <taxon>Bacilli</taxon>
        <taxon>Bacillales</taxon>
        <taxon>Caryophanaceae</taxon>
        <taxon>Sporosarcina</taxon>
    </lineage>
</organism>
<dbReference type="InterPro" id="IPR036373">
    <property type="entry name" value="Ribosomal_bL17_sf"/>
</dbReference>
<evidence type="ECO:0000256" key="2">
    <source>
        <dbReference type="ARBA" id="ARBA00022980"/>
    </source>
</evidence>
<dbReference type="PANTHER" id="PTHR14413:SF16">
    <property type="entry name" value="LARGE RIBOSOMAL SUBUNIT PROTEIN BL17M"/>
    <property type="match status" value="1"/>
</dbReference>
<evidence type="ECO:0000256" key="4">
    <source>
        <dbReference type="HAMAP-Rule" id="MF_01368"/>
    </source>
</evidence>
<sequence length="126" mass="14351">MGYRKLGRTSSQRKAMLRDLATDLIVHERIQTTEARAKELRSVVEKMITLGKRGDLHARRQAAEFIRRELVTTADEEGNEKEIFAIQKLFDNVAPRYADRQGGYTRILKMGPRRGDGAPVVVIELV</sequence>
<dbReference type="InterPro" id="IPR000456">
    <property type="entry name" value="Ribosomal_bL17"/>
</dbReference>
<proteinExistence type="inferred from homology"/>
<protein>
    <recommendedName>
        <fullName evidence="4">Large ribosomal subunit protein bL17</fullName>
    </recommendedName>
</protein>
<reference evidence="6" key="1">
    <citation type="submission" date="2023-03" db="EMBL/GenBank/DDBJ databases">
        <title>MT1 and MT2 Draft Genomes of Novel Species.</title>
        <authorList>
            <person name="Venkateswaran K."/>
        </authorList>
    </citation>
    <scope>NUCLEOTIDE SEQUENCE</scope>
    <source>
        <strain evidence="6">F6_3S_P_2</strain>
    </source>
</reference>
<dbReference type="SUPFAM" id="SSF64263">
    <property type="entry name" value="Prokaryotic ribosomal protein L17"/>
    <property type="match status" value="1"/>
</dbReference>
<evidence type="ECO:0000313" key="6">
    <source>
        <dbReference type="EMBL" id="MDN4606503.1"/>
    </source>
</evidence>
<keyword evidence="2 4" id="KW-0689">Ribosomal protein</keyword>
<accession>A0ABT8JMW0</accession>
<dbReference type="NCBIfam" id="TIGR00059">
    <property type="entry name" value="L17"/>
    <property type="match status" value="1"/>
</dbReference>
<keyword evidence="3 4" id="KW-0687">Ribonucleoprotein</keyword>
<dbReference type="Gene3D" id="3.90.1030.10">
    <property type="entry name" value="Ribosomal protein L17"/>
    <property type="match status" value="1"/>
</dbReference>
<dbReference type="Pfam" id="PF01196">
    <property type="entry name" value="Ribosomal_L17"/>
    <property type="match status" value="1"/>
</dbReference>
<dbReference type="PROSITE" id="PS01167">
    <property type="entry name" value="RIBOSOMAL_L17"/>
    <property type="match status" value="1"/>
</dbReference>
<evidence type="ECO:0000313" key="7">
    <source>
        <dbReference type="Proteomes" id="UP001175097"/>
    </source>
</evidence>
<dbReference type="RefSeq" id="WP_301242049.1">
    <property type="nucleotide sequence ID" value="NZ_JAROCC010000002.1"/>
</dbReference>
<comment type="caution">
    <text evidence="6">The sequence shown here is derived from an EMBL/GenBank/DDBJ whole genome shotgun (WGS) entry which is preliminary data.</text>
</comment>
<dbReference type="EMBL" id="JAROCC010000002">
    <property type="protein sequence ID" value="MDN4606503.1"/>
    <property type="molecule type" value="Genomic_DNA"/>
</dbReference>
<evidence type="ECO:0000256" key="1">
    <source>
        <dbReference type="ARBA" id="ARBA00008777"/>
    </source>
</evidence>
<gene>
    <name evidence="4 6" type="primary">rplQ</name>
    <name evidence="6" type="ORF">P5G49_03325</name>
</gene>
<name>A0ABT8JMW0_9BACL</name>
<comment type="subunit">
    <text evidence="4">Part of the 50S ribosomal subunit. Contacts protein L32.</text>
</comment>
<dbReference type="Proteomes" id="UP001175097">
    <property type="component" value="Unassembled WGS sequence"/>
</dbReference>
<dbReference type="GO" id="GO:0005840">
    <property type="term" value="C:ribosome"/>
    <property type="evidence" value="ECO:0007669"/>
    <property type="project" value="UniProtKB-KW"/>
</dbReference>